<reference evidence="1" key="2">
    <citation type="journal article" date="2015" name="Data Brief">
        <title>Shoot transcriptome of the giant reed, Arundo donax.</title>
        <authorList>
            <person name="Barrero R.A."/>
            <person name="Guerrero F.D."/>
            <person name="Moolhuijzen P."/>
            <person name="Goolsby J.A."/>
            <person name="Tidwell J."/>
            <person name="Bellgard S.E."/>
            <person name="Bellgard M.I."/>
        </authorList>
    </citation>
    <scope>NUCLEOTIDE SEQUENCE</scope>
    <source>
        <tissue evidence="1">Shoot tissue taken approximately 20 cm above the soil surface</tissue>
    </source>
</reference>
<protein>
    <submittedName>
        <fullName evidence="1">Uncharacterized protein</fullName>
    </submittedName>
</protein>
<evidence type="ECO:0000313" key="1">
    <source>
        <dbReference type="EMBL" id="JAD14683.1"/>
    </source>
</evidence>
<dbReference type="AlphaFoldDB" id="A0A0A8XPX7"/>
<proteinExistence type="predicted"/>
<sequence length="18" mass="2287">MKIELEEHRRRRAHLVGR</sequence>
<organism evidence="1">
    <name type="scientific">Arundo donax</name>
    <name type="common">Giant reed</name>
    <name type="synonym">Donax arundinaceus</name>
    <dbReference type="NCBI Taxonomy" id="35708"/>
    <lineage>
        <taxon>Eukaryota</taxon>
        <taxon>Viridiplantae</taxon>
        <taxon>Streptophyta</taxon>
        <taxon>Embryophyta</taxon>
        <taxon>Tracheophyta</taxon>
        <taxon>Spermatophyta</taxon>
        <taxon>Magnoliopsida</taxon>
        <taxon>Liliopsida</taxon>
        <taxon>Poales</taxon>
        <taxon>Poaceae</taxon>
        <taxon>PACMAD clade</taxon>
        <taxon>Arundinoideae</taxon>
        <taxon>Arundineae</taxon>
        <taxon>Arundo</taxon>
    </lineage>
</organism>
<dbReference type="EMBL" id="GBRH01283212">
    <property type="protein sequence ID" value="JAD14683.1"/>
    <property type="molecule type" value="Transcribed_RNA"/>
</dbReference>
<reference evidence="1" key="1">
    <citation type="submission" date="2014-09" db="EMBL/GenBank/DDBJ databases">
        <authorList>
            <person name="Magalhaes I.L.F."/>
            <person name="Oliveira U."/>
            <person name="Santos F.R."/>
            <person name="Vidigal T.H.D.A."/>
            <person name="Brescovit A.D."/>
            <person name="Santos A.J."/>
        </authorList>
    </citation>
    <scope>NUCLEOTIDE SEQUENCE</scope>
    <source>
        <tissue evidence="1">Shoot tissue taken approximately 20 cm above the soil surface</tissue>
    </source>
</reference>
<accession>A0A0A8XPX7</accession>
<name>A0A0A8XPX7_ARUDO</name>